<organism evidence="1 2">
    <name type="scientific">Patiriisocius hiemis</name>
    <dbReference type="NCBI Taxonomy" id="3075604"/>
    <lineage>
        <taxon>Bacteria</taxon>
        <taxon>Pseudomonadati</taxon>
        <taxon>Bacteroidota</taxon>
        <taxon>Flavobacteriia</taxon>
        <taxon>Flavobacteriales</taxon>
        <taxon>Flavobacteriaceae</taxon>
        <taxon>Patiriisocius</taxon>
    </lineage>
</organism>
<sequence length="223" mass="25845">MSLKIIGAGFPRTGTTTLKMALEILGYSKTYHFKDLFANPEQVKYWNELEKNGATDYKSLFDGFQASVDFPGYPYYKKLLKEFPDAKIILTKRDVNAWYESTFKTIWQVTPDKLLEGIKDESELASNENLKNKIACIRFLREVYFKKELNDDFLNKENTIKAFENHIQEVINFLPKEKLLVYEVSQGWGPLCSFLGKPIPTNEFPHLNKKEQFKKMLGAMVTG</sequence>
<dbReference type="EMBL" id="JAVRHZ010000002">
    <property type="protein sequence ID" value="MDT0555514.1"/>
    <property type="molecule type" value="Genomic_DNA"/>
</dbReference>
<proteinExistence type="predicted"/>
<keyword evidence="2" id="KW-1185">Reference proteome</keyword>
<dbReference type="Gene3D" id="3.40.50.300">
    <property type="entry name" value="P-loop containing nucleotide triphosphate hydrolases"/>
    <property type="match status" value="1"/>
</dbReference>
<dbReference type="Proteomes" id="UP001254488">
    <property type="component" value="Unassembled WGS sequence"/>
</dbReference>
<gene>
    <name evidence="1" type="ORF">RM538_05830</name>
</gene>
<protein>
    <submittedName>
        <fullName evidence="1">Sulfotransferase</fullName>
    </submittedName>
</protein>
<accession>A0ABU2YBE0</accession>
<dbReference type="RefSeq" id="WP_311332464.1">
    <property type="nucleotide sequence ID" value="NZ_JAVRHZ010000002.1"/>
</dbReference>
<dbReference type="InterPro" id="IPR027417">
    <property type="entry name" value="P-loop_NTPase"/>
</dbReference>
<dbReference type="PANTHER" id="PTHR36978:SF4">
    <property type="entry name" value="P-LOOP CONTAINING NUCLEOSIDE TRIPHOSPHATE HYDROLASE PROTEIN"/>
    <property type="match status" value="1"/>
</dbReference>
<dbReference type="PANTHER" id="PTHR36978">
    <property type="entry name" value="P-LOOP CONTAINING NUCLEOTIDE TRIPHOSPHATE HYDROLASE"/>
    <property type="match status" value="1"/>
</dbReference>
<comment type="caution">
    <text evidence="1">The sequence shown here is derived from an EMBL/GenBank/DDBJ whole genome shotgun (WGS) entry which is preliminary data.</text>
</comment>
<dbReference type="InterPro" id="IPR040632">
    <property type="entry name" value="Sulfotransfer_4"/>
</dbReference>
<evidence type="ECO:0000313" key="1">
    <source>
        <dbReference type="EMBL" id="MDT0555514.1"/>
    </source>
</evidence>
<reference evidence="1 2" key="1">
    <citation type="submission" date="2023-09" db="EMBL/GenBank/DDBJ databases">
        <authorList>
            <person name="Rey-Velasco X."/>
        </authorList>
    </citation>
    <scope>NUCLEOTIDE SEQUENCE [LARGE SCALE GENOMIC DNA]</scope>
    <source>
        <strain evidence="1 2">W242</strain>
    </source>
</reference>
<name>A0ABU2YBE0_9FLAO</name>
<dbReference type="Pfam" id="PF17784">
    <property type="entry name" value="Sulfotransfer_4"/>
    <property type="match status" value="1"/>
</dbReference>
<dbReference type="SUPFAM" id="SSF52540">
    <property type="entry name" value="P-loop containing nucleoside triphosphate hydrolases"/>
    <property type="match status" value="1"/>
</dbReference>
<evidence type="ECO:0000313" key="2">
    <source>
        <dbReference type="Proteomes" id="UP001254488"/>
    </source>
</evidence>